<dbReference type="AlphaFoldDB" id="A0A852SVP8"/>
<name>A0A852SVP8_9MICO</name>
<dbReference type="Proteomes" id="UP000589620">
    <property type="component" value="Unassembled WGS sequence"/>
</dbReference>
<keyword evidence="3" id="KW-1185">Reference proteome</keyword>
<feature type="region of interest" description="Disordered" evidence="1">
    <location>
        <begin position="200"/>
        <end position="223"/>
    </location>
</feature>
<protein>
    <submittedName>
        <fullName evidence="2">Uncharacterized protein</fullName>
    </submittedName>
</protein>
<comment type="caution">
    <text evidence="2">The sequence shown here is derived from an EMBL/GenBank/DDBJ whole genome shotgun (WGS) entry which is preliminary data.</text>
</comment>
<sequence>MTTQPLRLGPFARRRLMLLARRDAATVPDSGVDSGDRSSPTVAALQARADAFARREEQRFFRSMRRELTEHRVLTGSLRADLDAYDERIDRLPESDRLRIAEGRGTAFEELRRLERRIRTAHRRSNELSASINARFTVAQLRAARMFDRSDEKAAVYWGALRQATSGRVSAHPPALHRSDWLTSRGTAVDALHPIAAARTAGEETAGVPAGHDDPHRRTDAPA</sequence>
<feature type="compositionally biased region" description="Basic and acidic residues" evidence="1">
    <location>
        <begin position="211"/>
        <end position="223"/>
    </location>
</feature>
<evidence type="ECO:0000313" key="2">
    <source>
        <dbReference type="EMBL" id="NYD72795.1"/>
    </source>
</evidence>
<dbReference type="EMBL" id="JACCBJ010000001">
    <property type="protein sequence ID" value="NYD72795.1"/>
    <property type="molecule type" value="Genomic_DNA"/>
</dbReference>
<gene>
    <name evidence="2" type="ORF">BJ963_000314</name>
</gene>
<evidence type="ECO:0000313" key="3">
    <source>
        <dbReference type="Proteomes" id="UP000589620"/>
    </source>
</evidence>
<proteinExistence type="predicted"/>
<evidence type="ECO:0000256" key="1">
    <source>
        <dbReference type="SAM" id="MobiDB-lite"/>
    </source>
</evidence>
<accession>A0A852SVP8</accession>
<dbReference type="RefSeq" id="WP_089912812.1">
    <property type="nucleotide sequence ID" value="NZ_BAAAPX010000001.1"/>
</dbReference>
<reference evidence="2 3" key="1">
    <citation type="submission" date="2020-07" db="EMBL/GenBank/DDBJ databases">
        <title>Sequencing the genomes of 1000 actinobacteria strains.</title>
        <authorList>
            <person name="Klenk H.-P."/>
        </authorList>
    </citation>
    <scope>NUCLEOTIDE SEQUENCE [LARGE SCALE GENOMIC DNA]</scope>
    <source>
        <strain evidence="2 3">DSM 23871</strain>
    </source>
</reference>
<organism evidence="2 3">
    <name type="scientific">Leifsonia soli</name>
    <dbReference type="NCBI Taxonomy" id="582665"/>
    <lineage>
        <taxon>Bacteria</taxon>
        <taxon>Bacillati</taxon>
        <taxon>Actinomycetota</taxon>
        <taxon>Actinomycetes</taxon>
        <taxon>Micrococcales</taxon>
        <taxon>Microbacteriaceae</taxon>
        <taxon>Leifsonia</taxon>
    </lineage>
</organism>